<accession>G0HDL2</accession>
<evidence type="ECO:0000313" key="2">
    <source>
        <dbReference type="EMBL" id="AEK36021.1"/>
    </source>
</evidence>
<dbReference type="HOGENOM" id="CLU_037853_0_0_11"/>
<evidence type="ECO:0000256" key="1">
    <source>
        <dbReference type="SAM" id="SignalP"/>
    </source>
</evidence>
<protein>
    <submittedName>
        <fullName evidence="2">Putative secreted protein</fullName>
    </submittedName>
</protein>
<dbReference type="PROSITE" id="PS51257">
    <property type="entry name" value="PROKAR_LIPOPROTEIN"/>
    <property type="match status" value="1"/>
</dbReference>
<name>G0HDL2_CORVD</name>
<dbReference type="Gene3D" id="2.130.10.10">
    <property type="entry name" value="YVTN repeat-like/Quinoprotein amine dehydrogenase"/>
    <property type="match status" value="1"/>
</dbReference>
<keyword evidence="1" id="KW-0732">Signal</keyword>
<dbReference type="RefSeq" id="WP_014009211.1">
    <property type="nucleotide sequence ID" value="NC_015859.1"/>
</dbReference>
<dbReference type="eggNOG" id="COG1108">
    <property type="taxonomic scope" value="Bacteria"/>
</dbReference>
<dbReference type="Proteomes" id="UP000006659">
    <property type="component" value="Chromosome"/>
</dbReference>
<dbReference type="KEGG" id="cva:CVAR_0669"/>
<feature type="signal peptide" evidence="1">
    <location>
        <begin position="1"/>
        <end position="27"/>
    </location>
</feature>
<gene>
    <name evidence="2" type="ordered locus">CVAR_0669</name>
</gene>
<dbReference type="SUPFAM" id="SSF75011">
    <property type="entry name" value="3-carboxy-cis,cis-mucoante lactonizing enzyme"/>
    <property type="match status" value="1"/>
</dbReference>
<reference evidence="2 3" key="1">
    <citation type="journal article" date="2011" name="BMC Genomics">
        <title>Complete genome sequence of Corynebacterium variabile DSM 44702 isolated from the surface of smear-ripened cheeses and insights into cheese ripening and flavor generation.</title>
        <authorList>
            <person name="Schroeder J."/>
            <person name="Maus I."/>
            <person name="Trost E."/>
            <person name="Tauch A."/>
        </authorList>
    </citation>
    <scope>NUCLEOTIDE SEQUENCE [LARGE SCALE GENOMIC DNA]</scope>
    <source>
        <strain evidence="3">DSM 44702 / JCM 12073 / NCIMB 30131</strain>
    </source>
</reference>
<dbReference type="InterPro" id="IPR015943">
    <property type="entry name" value="WD40/YVTN_repeat-like_dom_sf"/>
</dbReference>
<organism evidence="2 3">
    <name type="scientific">Corynebacterium variabile (strain DSM 44702 / CIP 107183 / JCM 12073 / NCIMB 30131)</name>
    <name type="common">Corynebacterium mooreparkense</name>
    <dbReference type="NCBI Taxonomy" id="858619"/>
    <lineage>
        <taxon>Bacteria</taxon>
        <taxon>Bacillati</taxon>
        <taxon>Actinomycetota</taxon>
        <taxon>Actinomycetes</taxon>
        <taxon>Mycobacteriales</taxon>
        <taxon>Corynebacteriaceae</taxon>
        <taxon>Corynebacterium</taxon>
    </lineage>
</organism>
<evidence type="ECO:0000313" key="3">
    <source>
        <dbReference type="Proteomes" id="UP000006659"/>
    </source>
</evidence>
<dbReference type="AlphaFoldDB" id="G0HDL2"/>
<sequence>MRRTAITTRSGAVTAAALALGLATGLAACGSGDDGTGQDAGQDTAEASPHGYVEGAEEATEPQLRLAVSDADAGTLTLVDLLTGDTVQTGDAAELHGSDNRYLFTTGEDATTVTDSGVWTVDHGDHFHYYRSDPGTVGEVPAEKPGHVMSADTRVAFFDDANGDVKVYPRADMDDDVLEPVTEFSVGAHHGVAVPFADQVVSTIAPEKDSAELPDTLAVFDEAGEKSDLAGDVTCTDIHGAATVRDAALFACADGVLTVTEEDTSDTLTSTLVPYPEDAEGRAWSLAAGRDLVGVPFEDGGLGLLDPETGTWTVAPTDAPVTSAAVSPDDGSVLALDEDGTGYAVDPDTGQVLADSELVGSGVEAGGNRTDSADSAAVVLGTERGYVSDPTSGTVTELDVADGLRETREFNLGGTPGALAVTGGK</sequence>
<dbReference type="STRING" id="858619.CVAR_0669"/>
<feature type="chain" id="PRO_5003400473" evidence="1">
    <location>
        <begin position="28"/>
        <end position="425"/>
    </location>
</feature>
<dbReference type="EMBL" id="CP002917">
    <property type="protein sequence ID" value="AEK36021.1"/>
    <property type="molecule type" value="Genomic_DNA"/>
</dbReference>
<proteinExistence type="predicted"/>